<dbReference type="Proteomes" id="UP001257948">
    <property type="component" value="Unassembled WGS sequence"/>
</dbReference>
<organism evidence="1 2">
    <name type="scientific">Streptomyces justiciae</name>
    <dbReference type="NCBI Taxonomy" id="2780140"/>
    <lineage>
        <taxon>Bacteria</taxon>
        <taxon>Bacillati</taxon>
        <taxon>Actinomycetota</taxon>
        <taxon>Actinomycetes</taxon>
        <taxon>Kitasatosporales</taxon>
        <taxon>Streptomycetaceae</taxon>
        <taxon>Streptomyces</taxon>
    </lineage>
</organism>
<dbReference type="EMBL" id="JAVTLL010000038">
    <property type="protein sequence ID" value="MDT7846698.1"/>
    <property type="molecule type" value="Genomic_DNA"/>
</dbReference>
<keyword evidence="2" id="KW-1185">Reference proteome</keyword>
<dbReference type="RefSeq" id="WP_314206971.1">
    <property type="nucleotide sequence ID" value="NZ_JAVTLL010000038.1"/>
</dbReference>
<name>A0ABU3M5R5_9ACTN</name>
<sequence>MAELDEAGDVVGLTIAESIPRQVMHLQQSLNGFPLISGEASD</sequence>
<evidence type="ECO:0000313" key="1">
    <source>
        <dbReference type="EMBL" id="MDT7846698.1"/>
    </source>
</evidence>
<gene>
    <name evidence="1" type="ORF">RQC66_38875</name>
</gene>
<protein>
    <submittedName>
        <fullName evidence="1">Uncharacterized protein</fullName>
    </submittedName>
</protein>
<reference evidence="2" key="1">
    <citation type="submission" date="2023-07" db="EMBL/GenBank/DDBJ databases">
        <title>Draft genome sequence of the endophytic actinobacterium Streptomyces justiciae WPN32, a potential antibiotic producer.</title>
        <authorList>
            <person name="Yasawong M."/>
            <person name="Pana W."/>
            <person name="Ganta P."/>
            <person name="Santapan N."/>
            <person name="Songngamsuk T."/>
            <person name="Phatcharaharikarn M."/>
            <person name="Kerdtoob S."/>
            <person name="Nantapong N."/>
        </authorList>
    </citation>
    <scope>NUCLEOTIDE SEQUENCE [LARGE SCALE GENOMIC DNA]</scope>
    <source>
        <strain evidence="2">WPN32</strain>
    </source>
</reference>
<accession>A0ABU3M5R5</accession>
<comment type="caution">
    <text evidence="1">The sequence shown here is derived from an EMBL/GenBank/DDBJ whole genome shotgun (WGS) entry which is preliminary data.</text>
</comment>
<evidence type="ECO:0000313" key="2">
    <source>
        <dbReference type="Proteomes" id="UP001257948"/>
    </source>
</evidence>
<proteinExistence type="predicted"/>